<dbReference type="Pfam" id="PF10551">
    <property type="entry name" value="MULE"/>
    <property type="match status" value="1"/>
</dbReference>
<accession>A0AAF0XMV0</accession>
<dbReference type="InterPro" id="IPR007527">
    <property type="entry name" value="Znf_SWIM"/>
</dbReference>
<dbReference type="SMART" id="SM00575">
    <property type="entry name" value="ZnF_PMZ"/>
    <property type="match status" value="1"/>
</dbReference>
<evidence type="ECO:0000256" key="1">
    <source>
        <dbReference type="ARBA" id="ARBA00022723"/>
    </source>
</evidence>
<dbReference type="Proteomes" id="UP000077755">
    <property type="component" value="Chromosome 8"/>
</dbReference>
<dbReference type="InterPro" id="IPR036875">
    <property type="entry name" value="Znf_CCHC_sf"/>
</dbReference>
<feature type="region of interest" description="Disordered" evidence="5">
    <location>
        <begin position="650"/>
        <end position="669"/>
    </location>
</feature>
<reference evidence="7" key="2">
    <citation type="submission" date="2022-03" db="EMBL/GenBank/DDBJ databases">
        <title>Draft title - Genomic analysis of global carrot germplasm unveils the trajectory of domestication and the origin of high carotenoid orange carrot.</title>
        <authorList>
            <person name="Iorizzo M."/>
            <person name="Ellison S."/>
            <person name="Senalik D."/>
            <person name="Macko-Podgorni A."/>
            <person name="Grzebelus D."/>
            <person name="Bostan H."/>
            <person name="Rolling W."/>
            <person name="Curaba J."/>
            <person name="Simon P."/>
        </authorList>
    </citation>
    <scope>NUCLEOTIDE SEQUENCE</scope>
    <source>
        <tissue evidence="7">Leaf</tissue>
    </source>
</reference>
<dbReference type="EMBL" id="CP093350">
    <property type="protein sequence ID" value="WOH11025.1"/>
    <property type="molecule type" value="Genomic_DNA"/>
</dbReference>
<feature type="region of interest" description="Disordered" evidence="5">
    <location>
        <begin position="1"/>
        <end position="22"/>
    </location>
</feature>
<dbReference type="GO" id="GO:0003676">
    <property type="term" value="F:nucleic acid binding"/>
    <property type="evidence" value="ECO:0007669"/>
    <property type="project" value="InterPro"/>
</dbReference>
<dbReference type="Pfam" id="PF03101">
    <property type="entry name" value="FAR1"/>
    <property type="match status" value="1"/>
</dbReference>
<keyword evidence="3" id="KW-0862">Zinc</keyword>
<feature type="compositionally biased region" description="Basic and acidic residues" evidence="5">
    <location>
        <begin position="1"/>
        <end position="14"/>
    </location>
</feature>
<evidence type="ECO:0000256" key="5">
    <source>
        <dbReference type="SAM" id="MobiDB-lite"/>
    </source>
</evidence>
<gene>
    <name evidence="7" type="ORF">DCAR_0830503</name>
</gene>
<evidence type="ECO:0000313" key="8">
    <source>
        <dbReference type="Proteomes" id="UP000077755"/>
    </source>
</evidence>
<evidence type="ECO:0000256" key="4">
    <source>
        <dbReference type="PROSITE-ProRule" id="PRU00325"/>
    </source>
</evidence>
<dbReference type="InterPro" id="IPR018289">
    <property type="entry name" value="MULE_transposase_dom"/>
</dbReference>
<dbReference type="AlphaFoldDB" id="A0AAF0XMV0"/>
<evidence type="ECO:0000313" key="7">
    <source>
        <dbReference type="EMBL" id="WOH11025.1"/>
    </source>
</evidence>
<organism evidence="7 8">
    <name type="scientific">Daucus carota subsp. sativus</name>
    <name type="common">Carrot</name>
    <dbReference type="NCBI Taxonomy" id="79200"/>
    <lineage>
        <taxon>Eukaryota</taxon>
        <taxon>Viridiplantae</taxon>
        <taxon>Streptophyta</taxon>
        <taxon>Embryophyta</taxon>
        <taxon>Tracheophyta</taxon>
        <taxon>Spermatophyta</taxon>
        <taxon>Magnoliopsida</taxon>
        <taxon>eudicotyledons</taxon>
        <taxon>Gunneridae</taxon>
        <taxon>Pentapetalae</taxon>
        <taxon>asterids</taxon>
        <taxon>campanulids</taxon>
        <taxon>Apiales</taxon>
        <taxon>Apiaceae</taxon>
        <taxon>Apioideae</taxon>
        <taxon>Scandiceae</taxon>
        <taxon>Daucinae</taxon>
        <taxon>Daucus</taxon>
        <taxon>Daucus sect. Daucus</taxon>
    </lineage>
</organism>
<evidence type="ECO:0000256" key="2">
    <source>
        <dbReference type="ARBA" id="ARBA00022771"/>
    </source>
</evidence>
<feature type="domain" description="SWIM-type" evidence="6">
    <location>
        <begin position="528"/>
        <end position="564"/>
    </location>
</feature>
<reference evidence="7" key="1">
    <citation type="journal article" date="2016" name="Nat. Genet.">
        <title>A high-quality carrot genome assembly provides new insights into carotenoid accumulation and asterid genome evolution.</title>
        <authorList>
            <person name="Iorizzo M."/>
            <person name="Ellison S."/>
            <person name="Senalik D."/>
            <person name="Zeng P."/>
            <person name="Satapoomin P."/>
            <person name="Huang J."/>
            <person name="Bowman M."/>
            <person name="Iovene M."/>
            <person name="Sanseverino W."/>
            <person name="Cavagnaro P."/>
            <person name="Yildiz M."/>
            <person name="Macko-Podgorni A."/>
            <person name="Moranska E."/>
            <person name="Grzebelus E."/>
            <person name="Grzebelus D."/>
            <person name="Ashrafi H."/>
            <person name="Zheng Z."/>
            <person name="Cheng S."/>
            <person name="Spooner D."/>
            <person name="Van Deynze A."/>
            <person name="Simon P."/>
        </authorList>
    </citation>
    <scope>NUCLEOTIDE SEQUENCE</scope>
    <source>
        <tissue evidence="7">Leaf</tissue>
    </source>
</reference>
<evidence type="ECO:0000259" key="6">
    <source>
        <dbReference type="PROSITE" id="PS50966"/>
    </source>
</evidence>
<evidence type="ECO:0000256" key="3">
    <source>
        <dbReference type="ARBA" id="ARBA00022833"/>
    </source>
</evidence>
<dbReference type="Pfam" id="PF04434">
    <property type="entry name" value="SWIM"/>
    <property type="match status" value="1"/>
</dbReference>
<keyword evidence="8" id="KW-1185">Reference proteome</keyword>
<sequence>MHESSGNLHDHGEDSVDGDDPIIIPHLNQQFPNLQAGENMFRAYALKNGFAIKIQNTQKRAKDKSIYGRLYVCNLAGETRGKNPVDDEEILIGSLGSVKGKRRRDVLPRSGCKVRMYLVNKKKTSHWEITGLELEHNHQVVTPSKMSLIRREKRVSATQKNLIKSLHVSGVQPRQQMNIFGKMHGGAEQVGFNSQNLRNVVRDFRKDNMGVNDAQAESGGKFFIKTLLDDEQRLKCLVWVDPRSLMAYKNFGDVVAFDTTYRTNRYAMPFVPFTGVNHHYQSILFGFALVRDELKTTFEWVLSTWLEAMEGKEPLVIITDQDQAMAAAIESQLPNTSHLLCSWHISNKFPEKLATYYSKEGFKFDFNNCIYHSLTEYNLEGNTWLQGLYALKHKWVEAYTRNTFSAGQKTTSRSEGMNAYFDAYVGSCTGLKDFVEGAQKALERQFMREKDEDYVTFHRSRCMQMKTALEHHAASIYTKEMFRRFQEQLVESSKYFVEKDRDRSLEDVQDTFYKCYRPLMRASQRNTYLVSFNKVSLWGSCICKMFDNVGIPCRHIIAVLTKRCVAELPEHFVKRRWTRDANRVDGKLPYHTSEFQSPSHEMTPTERFNHMTLLTMSFSHSCMASKERYEYAVGVINRETEILESMPVDGVENEGGELNPKTTQEGGEKLHESILDPLVSKTKGRKKEHRFKSPVEELTKTKRKCRYCNMLGHDVRTCPKKKEDDLRKAQTGQFIHVTLWNDHNTHANVTEGVLREALLQSYSGIGQHPKYPTSRWRVWKLYFIYVLKCMLNIVKKVLTNERDERDVGSNLLYGL</sequence>
<dbReference type="InterPro" id="IPR004330">
    <property type="entry name" value="FAR1_DNA_bnd_dom"/>
</dbReference>
<keyword evidence="2 4" id="KW-0863">Zinc-finger</keyword>
<dbReference type="PANTHER" id="PTHR47718">
    <property type="entry name" value="OS01G0519700 PROTEIN"/>
    <property type="match status" value="1"/>
</dbReference>
<proteinExistence type="predicted"/>
<dbReference type="SUPFAM" id="SSF57756">
    <property type="entry name" value="Retrovirus zinc finger-like domains"/>
    <property type="match status" value="1"/>
</dbReference>
<dbReference type="PROSITE" id="PS50966">
    <property type="entry name" value="ZF_SWIM"/>
    <property type="match status" value="1"/>
</dbReference>
<dbReference type="GO" id="GO:0008270">
    <property type="term" value="F:zinc ion binding"/>
    <property type="evidence" value="ECO:0007669"/>
    <property type="project" value="UniProtKB-KW"/>
</dbReference>
<protein>
    <recommendedName>
        <fullName evidence="6">SWIM-type domain-containing protein</fullName>
    </recommendedName>
</protein>
<keyword evidence="1" id="KW-0479">Metal-binding</keyword>
<dbReference type="InterPro" id="IPR006564">
    <property type="entry name" value="Znf_PMZ"/>
</dbReference>
<name>A0AAF0XMV0_DAUCS</name>